<dbReference type="KEGG" id="aten:116298761"/>
<feature type="chain" id="PRO_5027545435" evidence="1">
    <location>
        <begin position="24"/>
        <end position="123"/>
    </location>
</feature>
<evidence type="ECO:0000256" key="1">
    <source>
        <dbReference type="SAM" id="SignalP"/>
    </source>
</evidence>
<dbReference type="OrthoDB" id="10283071at2759"/>
<name>A0A6P8ID24_ACTTE</name>
<evidence type="ECO:0000313" key="3">
    <source>
        <dbReference type="RefSeq" id="XP_031563165.1"/>
    </source>
</evidence>
<dbReference type="Proteomes" id="UP000515163">
    <property type="component" value="Unplaced"/>
</dbReference>
<proteinExistence type="predicted"/>
<gene>
    <name evidence="3" type="primary">LOC116298761</name>
</gene>
<protein>
    <submittedName>
        <fullName evidence="3">Uncharacterized protein LOC116298761</fullName>
    </submittedName>
</protein>
<dbReference type="AlphaFoldDB" id="A0A6P8ID24"/>
<evidence type="ECO:0000313" key="2">
    <source>
        <dbReference type="Proteomes" id="UP000515163"/>
    </source>
</evidence>
<keyword evidence="1" id="KW-0732">Signal</keyword>
<organism evidence="2 3">
    <name type="scientific">Actinia tenebrosa</name>
    <name type="common">Australian red waratah sea anemone</name>
    <dbReference type="NCBI Taxonomy" id="6105"/>
    <lineage>
        <taxon>Eukaryota</taxon>
        <taxon>Metazoa</taxon>
        <taxon>Cnidaria</taxon>
        <taxon>Anthozoa</taxon>
        <taxon>Hexacorallia</taxon>
        <taxon>Actiniaria</taxon>
        <taxon>Actiniidae</taxon>
        <taxon>Actinia</taxon>
    </lineage>
</organism>
<sequence length="123" mass="13850">MFSKSEAFFLVMVVMMAMVFADAAKHGSERRGGGMSKPATVIVCQVTNQPYEGIFRHRRCLVDNPNIGNKNTVCETHTDPYRSHLELDRVVKNTNCAPGHICCEGYTMEQKPERLPILNNPNH</sequence>
<dbReference type="GeneID" id="116298761"/>
<dbReference type="InParanoid" id="A0A6P8ID24"/>
<keyword evidence="2" id="KW-1185">Reference proteome</keyword>
<feature type="signal peptide" evidence="1">
    <location>
        <begin position="1"/>
        <end position="23"/>
    </location>
</feature>
<dbReference type="RefSeq" id="XP_031563165.1">
    <property type="nucleotide sequence ID" value="XM_031707305.1"/>
</dbReference>
<reference evidence="3" key="1">
    <citation type="submission" date="2025-08" db="UniProtKB">
        <authorList>
            <consortium name="RefSeq"/>
        </authorList>
    </citation>
    <scope>IDENTIFICATION</scope>
    <source>
        <tissue evidence="3">Tentacle</tissue>
    </source>
</reference>
<accession>A0A6P8ID24</accession>